<organism evidence="3">
    <name type="scientific">Phenylobacterium glaciei</name>
    <dbReference type="NCBI Taxonomy" id="2803784"/>
    <lineage>
        <taxon>Bacteria</taxon>
        <taxon>Pseudomonadati</taxon>
        <taxon>Pseudomonadota</taxon>
        <taxon>Alphaproteobacteria</taxon>
        <taxon>Caulobacterales</taxon>
        <taxon>Caulobacteraceae</taxon>
        <taxon>Phenylobacterium</taxon>
    </lineage>
</organism>
<sequence length="108" mass="11756">MVTLTLKDHRFTPQSVEIPAGQPVRIELINLDAASEEFDSLDLGIEKDVTPKGRVSFVVGPLTPGSTALSANCTPTPRTAPSRPSRPLEAIPMAHPRGRPRHAVRRRT</sequence>
<feature type="region of interest" description="Disordered" evidence="1">
    <location>
        <begin position="68"/>
        <end position="108"/>
    </location>
</feature>
<dbReference type="InterPro" id="IPR028096">
    <property type="entry name" value="EfeO_Cupredoxin"/>
</dbReference>
<feature type="compositionally biased region" description="Basic residues" evidence="1">
    <location>
        <begin position="96"/>
        <end position="108"/>
    </location>
</feature>
<dbReference type="SUPFAM" id="SSF49503">
    <property type="entry name" value="Cupredoxins"/>
    <property type="match status" value="1"/>
</dbReference>
<evidence type="ECO:0000259" key="2">
    <source>
        <dbReference type="Pfam" id="PF13473"/>
    </source>
</evidence>
<protein>
    <submittedName>
        <fullName evidence="3">Cupredoxin domain-containing protein</fullName>
    </submittedName>
</protein>
<accession>A0A974P5Z8</accession>
<dbReference type="Gene3D" id="2.60.40.420">
    <property type="entry name" value="Cupredoxins - blue copper proteins"/>
    <property type="match status" value="1"/>
</dbReference>
<evidence type="ECO:0000313" key="3">
    <source>
        <dbReference type="EMBL" id="QQZ51353.1"/>
    </source>
</evidence>
<feature type="domain" description="EfeO-type cupredoxin-like" evidence="2">
    <location>
        <begin position="2"/>
        <end position="66"/>
    </location>
</feature>
<name>A0A974P5Z8_9CAUL</name>
<dbReference type="Pfam" id="PF13473">
    <property type="entry name" value="Cupredoxin_1"/>
    <property type="match status" value="1"/>
</dbReference>
<reference evidence="3" key="1">
    <citation type="submission" date="2021-01" db="EMBL/GenBank/DDBJ databases">
        <title>Genome sequence of Phenylobacterium sp. 20VBR1 isolated from a valley glaceir, Ny-Alesund, Svalbard.</title>
        <authorList>
            <person name="Thomas F.A."/>
            <person name="Krishnan K.P."/>
            <person name="Sinha R.K."/>
        </authorList>
    </citation>
    <scope>NUCLEOTIDE SEQUENCE</scope>
    <source>
        <strain evidence="3">20VBR1</strain>
    </source>
</reference>
<dbReference type="AlphaFoldDB" id="A0A974P5Z8"/>
<proteinExistence type="predicted"/>
<evidence type="ECO:0000256" key="1">
    <source>
        <dbReference type="SAM" id="MobiDB-lite"/>
    </source>
</evidence>
<gene>
    <name evidence="3" type="ORF">JKL49_10035</name>
</gene>
<dbReference type="InterPro" id="IPR008972">
    <property type="entry name" value="Cupredoxin"/>
</dbReference>
<feature type="compositionally biased region" description="Low complexity" evidence="1">
    <location>
        <begin position="74"/>
        <end position="87"/>
    </location>
</feature>
<dbReference type="EMBL" id="CP068570">
    <property type="protein sequence ID" value="QQZ51353.1"/>
    <property type="molecule type" value="Genomic_DNA"/>
</dbReference>